<keyword evidence="4" id="KW-0378">Hydrolase</keyword>
<protein>
    <recommendedName>
        <fullName evidence="11">DUF159-domain-containing protein</fullName>
    </recommendedName>
</protein>
<reference evidence="9" key="1">
    <citation type="submission" date="2021-05" db="EMBL/GenBank/DDBJ databases">
        <authorList>
            <person name="Stam R."/>
        </authorList>
    </citation>
    <scope>NUCLEOTIDE SEQUENCE</scope>
    <source>
        <strain evidence="9">CS162</strain>
    </source>
</reference>
<evidence type="ECO:0000256" key="1">
    <source>
        <dbReference type="ARBA" id="ARBA00008136"/>
    </source>
</evidence>
<dbReference type="SUPFAM" id="SSF143081">
    <property type="entry name" value="BB1717-like"/>
    <property type="match status" value="1"/>
</dbReference>
<evidence type="ECO:0000313" key="9">
    <source>
        <dbReference type="EMBL" id="CAG5158509.1"/>
    </source>
</evidence>
<dbReference type="RefSeq" id="XP_043168667.1">
    <property type="nucleotide sequence ID" value="XM_043312732.1"/>
</dbReference>
<dbReference type="OrthoDB" id="2111841at2759"/>
<dbReference type="GO" id="GO:0006508">
    <property type="term" value="P:proteolysis"/>
    <property type="evidence" value="ECO:0007669"/>
    <property type="project" value="UniProtKB-KW"/>
</dbReference>
<keyword evidence="2" id="KW-0645">Protease</keyword>
<evidence type="ECO:0000256" key="8">
    <source>
        <dbReference type="SAM" id="MobiDB-lite"/>
    </source>
</evidence>
<dbReference type="GO" id="GO:0003697">
    <property type="term" value="F:single-stranded DNA binding"/>
    <property type="evidence" value="ECO:0007669"/>
    <property type="project" value="InterPro"/>
</dbReference>
<dbReference type="InterPro" id="IPR036590">
    <property type="entry name" value="SRAP-like"/>
</dbReference>
<evidence type="ECO:0000256" key="4">
    <source>
        <dbReference type="ARBA" id="ARBA00022801"/>
    </source>
</evidence>
<dbReference type="Proteomes" id="UP000676310">
    <property type="component" value="Unassembled WGS sequence"/>
</dbReference>
<feature type="compositionally biased region" description="Basic and acidic residues" evidence="8">
    <location>
        <begin position="318"/>
        <end position="327"/>
    </location>
</feature>
<feature type="region of interest" description="Disordered" evidence="8">
    <location>
        <begin position="15"/>
        <end position="34"/>
    </location>
</feature>
<keyword evidence="6" id="KW-0238">DNA-binding</keyword>
<proteinExistence type="inferred from homology"/>
<dbReference type="Gene3D" id="3.90.1680.10">
    <property type="entry name" value="SOS response associated peptidase-like"/>
    <property type="match status" value="1"/>
</dbReference>
<evidence type="ECO:0000256" key="6">
    <source>
        <dbReference type="ARBA" id="ARBA00023125"/>
    </source>
</evidence>
<gene>
    <name evidence="9" type="ORF">ALTATR162_LOCUS5115</name>
</gene>
<keyword evidence="10" id="KW-1185">Reference proteome</keyword>
<dbReference type="Pfam" id="PF02586">
    <property type="entry name" value="SRAP"/>
    <property type="match status" value="1"/>
</dbReference>
<evidence type="ECO:0008006" key="11">
    <source>
        <dbReference type="Google" id="ProtNLM"/>
    </source>
</evidence>
<keyword evidence="5" id="KW-0190">Covalent protein-DNA linkage</keyword>
<evidence type="ECO:0000256" key="5">
    <source>
        <dbReference type="ARBA" id="ARBA00023124"/>
    </source>
</evidence>
<feature type="compositionally biased region" description="Polar residues" evidence="8">
    <location>
        <begin position="372"/>
        <end position="383"/>
    </location>
</feature>
<keyword evidence="3" id="KW-0227">DNA damage</keyword>
<dbReference type="GeneID" id="67016858"/>
<dbReference type="AlphaFoldDB" id="A0A8J2I103"/>
<feature type="compositionally biased region" description="Basic and acidic residues" evidence="8">
    <location>
        <begin position="274"/>
        <end position="300"/>
    </location>
</feature>
<dbReference type="GO" id="GO:0008233">
    <property type="term" value="F:peptidase activity"/>
    <property type="evidence" value="ECO:0007669"/>
    <property type="project" value="UniProtKB-KW"/>
</dbReference>
<comment type="similarity">
    <text evidence="1">Belongs to the SOS response-associated peptidase family.</text>
</comment>
<name>A0A8J2I103_9PLEO</name>
<accession>A0A8J2I103</accession>
<dbReference type="InterPro" id="IPR003738">
    <property type="entry name" value="SRAP"/>
</dbReference>
<keyword evidence="7" id="KW-0456">Lyase</keyword>
<dbReference type="GO" id="GO:0106300">
    <property type="term" value="P:protein-DNA covalent cross-linking repair"/>
    <property type="evidence" value="ECO:0007669"/>
    <property type="project" value="InterPro"/>
</dbReference>
<feature type="compositionally biased region" description="Low complexity" evidence="8">
    <location>
        <begin position="348"/>
        <end position="369"/>
    </location>
</feature>
<organism evidence="9 10">
    <name type="scientific">Alternaria atra</name>
    <dbReference type="NCBI Taxonomy" id="119953"/>
    <lineage>
        <taxon>Eukaryota</taxon>
        <taxon>Fungi</taxon>
        <taxon>Dikarya</taxon>
        <taxon>Ascomycota</taxon>
        <taxon>Pezizomycotina</taxon>
        <taxon>Dothideomycetes</taxon>
        <taxon>Pleosporomycetidae</taxon>
        <taxon>Pleosporales</taxon>
        <taxon>Pleosporineae</taxon>
        <taxon>Pleosporaceae</taxon>
        <taxon>Alternaria</taxon>
        <taxon>Alternaria sect. Ulocladioides</taxon>
    </lineage>
</organism>
<evidence type="ECO:0000256" key="7">
    <source>
        <dbReference type="ARBA" id="ARBA00023239"/>
    </source>
</evidence>
<dbReference type="PANTHER" id="PTHR13604">
    <property type="entry name" value="DC12-RELATED"/>
    <property type="match status" value="1"/>
</dbReference>
<evidence type="ECO:0000256" key="3">
    <source>
        <dbReference type="ARBA" id="ARBA00022763"/>
    </source>
</evidence>
<sequence>MCGRYALALRPSEVRQQLEQSQMPVEEAPDDDDSNVRQSYNFAPGYHGLVYRAEGPETGGQHEGATEDTKYKLQSMQWGLVPFWTKRNPDYGSKMKTINCRDDSLVEDRGMWTTMKKKKRCIIVAQGFYEWLKKNGGKEKLPHFTKRKDGQLMCFAGLWDCVQFEDSSEKLFTYTIITTDSNKQLSFLHDRMPVIFDNGSDAVRTWLDPARTEWNSELQSLLKPYEGELECYPVSKDVGKVGNNSPSFLVPINSAANKNNIANFFGSQQKAAKPKADEKSSTKVEHDDDETRATTDRVESTEDNAPLPIPATPGQAKLESKGIKREHDDEDATDNGTESEPQNKRNKPTASASPVTKSSVKKTSTPAKKQGTRSATSNGSAAKTSKADGSRKITSFFSNK</sequence>
<dbReference type="EMBL" id="CAJRGZ010000019">
    <property type="protein sequence ID" value="CAG5158509.1"/>
    <property type="molecule type" value="Genomic_DNA"/>
</dbReference>
<evidence type="ECO:0000256" key="2">
    <source>
        <dbReference type="ARBA" id="ARBA00022670"/>
    </source>
</evidence>
<dbReference type="GO" id="GO:0016829">
    <property type="term" value="F:lyase activity"/>
    <property type="evidence" value="ECO:0007669"/>
    <property type="project" value="UniProtKB-KW"/>
</dbReference>
<comment type="caution">
    <text evidence="9">The sequence shown here is derived from an EMBL/GenBank/DDBJ whole genome shotgun (WGS) entry which is preliminary data.</text>
</comment>
<feature type="region of interest" description="Disordered" evidence="8">
    <location>
        <begin position="266"/>
        <end position="400"/>
    </location>
</feature>
<evidence type="ECO:0000313" key="10">
    <source>
        <dbReference type="Proteomes" id="UP000676310"/>
    </source>
</evidence>
<dbReference type="PANTHER" id="PTHR13604:SF0">
    <property type="entry name" value="ABASIC SITE PROCESSING PROTEIN HMCES"/>
    <property type="match status" value="1"/>
</dbReference>